<dbReference type="RefSeq" id="WP_344856209.1">
    <property type="nucleotide sequence ID" value="NZ_BAAAUT010000005.1"/>
</dbReference>
<name>A0ABP6MNF1_9ACTN</name>
<comment type="caution">
    <text evidence="1">The sequence shown here is derived from an EMBL/GenBank/DDBJ whole genome shotgun (WGS) entry which is preliminary data.</text>
</comment>
<evidence type="ECO:0000313" key="2">
    <source>
        <dbReference type="Proteomes" id="UP001500320"/>
    </source>
</evidence>
<gene>
    <name evidence="1" type="ORF">GCM10010466_09250</name>
</gene>
<accession>A0ABP6MNF1</accession>
<sequence>MGIWLGPNGIEVEALVMNDRPCLRITRLVGGKRTLVADCADVREVSRYVDLAELVMADDDERQRFGHVTA</sequence>
<dbReference type="EMBL" id="BAAAUT010000005">
    <property type="protein sequence ID" value="GAA3120457.1"/>
    <property type="molecule type" value="Genomic_DNA"/>
</dbReference>
<organism evidence="1 2">
    <name type="scientific">Planomonospora alba</name>
    <dbReference type="NCBI Taxonomy" id="161354"/>
    <lineage>
        <taxon>Bacteria</taxon>
        <taxon>Bacillati</taxon>
        <taxon>Actinomycetota</taxon>
        <taxon>Actinomycetes</taxon>
        <taxon>Streptosporangiales</taxon>
        <taxon>Streptosporangiaceae</taxon>
        <taxon>Planomonospora</taxon>
    </lineage>
</organism>
<proteinExistence type="predicted"/>
<dbReference type="Proteomes" id="UP001500320">
    <property type="component" value="Unassembled WGS sequence"/>
</dbReference>
<evidence type="ECO:0000313" key="1">
    <source>
        <dbReference type="EMBL" id="GAA3120457.1"/>
    </source>
</evidence>
<protein>
    <submittedName>
        <fullName evidence="1">Uncharacterized protein</fullName>
    </submittedName>
</protein>
<reference evidence="2" key="1">
    <citation type="journal article" date="2019" name="Int. J. Syst. Evol. Microbiol.">
        <title>The Global Catalogue of Microorganisms (GCM) 10K type strain sequencing project: providing services to taxonomists for standard genome sequencing and annotation.</title>
        <authorList>
            <consortium name="The Broad Institute Genomics Platform"/>
            <consortium name="The Broad Institute Genome Sequencing Center for Infectious Disease"/>
            <person name="Wu L."/>
            <person name="Ma J."/>
        </authorList>
    </citation>
    <scope>NUCLEOTIDE SEQUENCE [LARGE SCALE GENOMIC DNA]</scope>
    <source>
        <strain evidence="2">JCM 9373</strain>
    </source>
</reference>
<keyword evidence="2" id="KW-1185">Reference proteome</keyword>